<dbReference type="Proteomes" id="UP000798662">
    <property type="component" value="Chromosome 2"/>
</dbReference>
<evidence type="ECO:0000313" key="1">
    <source>
        <dbReference type="EMBL" id="KAK1865703.1"/>
    </source>
</evidence>
<evidence type="ECO:0000313" key="2">
    <source>
        <dbReference type="Proteomes" id="UP000798662"/>
    </source>
</evidence>
<keyword evidence="2" id="KW-1185">Reference proteome</keyword>
<sequence>MATMKALHQTAWGSATDVFQFGPVPAPGEPSSTQVRVRVVAASLNPVDIKRADGFANKMGLANDVFPVVIGYDVAGTVDAVGSEVTRFRVGDAVFGDIHAVSIATRTAGTVAESVLAEEAVLAKKPDALSWTDAAALPVALLTSLDSFQTVKLSRGEKLLVTAGAGGVGHLGIQLAKSDLFKAGTVATTASPAKTEFVKACGADVVVDYRSSSVEAELSNYDAVMELAGDMEGALKVLSPAAAGRMAAVATFETDDRWTFIQLAPTGADLERVLPVVMSGQVKPTVKVFPFDEAGVKAAVAEMAGGRALGKVVIAMPDATDANDTAARPAIPASVTANRPTGAAEAAHPPPEGPAASSAA</sequence>
<dbReference type="EMBL" id="CM020619">
    <property type="protein sequence ID" value="KAK1865703.1"/>
    <property type="molecule type" value="Genomic_DNA"/>
</dbReference>
<protein>
    <submittedName>
        <fullName evidence="1">Uncharacterized protein</fullName>
    </submittedName>
</protein>
<organism evidence="1 2">
    <name type="scientific">Pyropia yezoensis</name>
    <name type="common">Susabi-nori</name>
    <name type="synonym">Porphyra yezoensis</name>
    <dbReference type="NCBI Taxonomy" id="2788"/>
    <lineage>
        <taxon>Eukaryota</taxon>
        <taxon>Rhodophyta</taxon>
        <taxon>Bangiophyceae</taxon>
        <taxon>Bangiales</taxon>
        <taxon>Bangiaceae</taxon>
        <taxon>Pyropia</taxon>
    </lineage>
</organism>
<proteinExistence type="predicted"/>
<gene>
    <name evidence="1" type="ORF">I4F81_008229</name>
</gene>
<accession>A0ACC3C6M0</accession>
<reference evidence="1" key="1">
    <citation type="submission" date="2019-11" db="EMBL/GenBank/DDBJ databases">
        <title>Nori genome reveals adaptations in red seaweeds to the harsh intertidal environment.</title>
        <authorList>
            <person name="Wang D."/>
            <person name="Mao Y."/>
        </authorList>
    </citation>
    <scope>NUCLEOTIDE SEQUENCE</scope>
    <source>
        <tissue evidence="1">Gametophyte</tissue>
    </source>
</reference>
<comment type="caution">
    <text evidence="1">The sequence shown here is derived from an EMBL/GenBank/DDBJ whole genome shotgun (WGS) entry which is preliminary data.</text>
</comment>
<name>A0ACC3C6M0_PYRYE</name>